<dbReference type="RefSeq" id="WP_160718776.1">
    <property type="nucleotide sequence ID" value="NZ_SUMG01000002.1"/>
</dbReference>
<evidence type="ECO:0000313" key="3">
    <source>
        <dbReference type="Proteomes" id="UP000449710"/>
    </source>
</evidence>
<dbReference type="EMBL" id="SUMG01000002">
    <property type="protein sequence ID" value="NBG87404.1"/>
    <property type="molecule type" value="Genomic_DNA"/>
</dbReference>
<keyword evidence="1" id="KW-0472">Membrane</keyword>
<evidence type="ECO:0000256" key="1">
    <source>
        <dbReference type="SAM" id="Phobius"/>
    </source>
</evidence>
<sequence length="182" mass="21179">MGEKQLVYKPKFVGILRDVFLRGLLLAIAIIILNFLNTYREGIYERHGVDFFGSFTLEIDFLDLGILALIYIATLVVLFFIVRFFFRFVAVWYRLGGETVIDLEQGKIMATKMKFPLTRVTTESKCHDIIEVEIYQNIFDQAFNTGALTIEYLVLSDVDSQMKDIQLLHLKNPERKKQQLLE</sequence>
<evidence type="ECO:0000313" key="2">
    <source>
        <dbReference type="EMBL" id="NBG87404.1"/>
    </source>
</evidence>
<name>A0AA44BCI4_9CLOT</name>
<gene>
    <name evidence="2" type="ORF">ISALK_02705</name>
</gene>
<keyword evidence="1" id="KW-0812">Transmembrane</keyword>
<proteinExistence type="predicted"/>
<protein>
    <submittedName>
        <fullName evidence="2">Uncharacterized protein</fullName>
    </submittedName>
</protein>
<dbReference type="Proteomes" id="UP000449710">
    <property type="component" value="Unassembled WGS sequence"/>
</dbReference>
<keyword evidence="3" id="KW-1185">Reference proteome</keyword>
<accession>A0AA44BCI4</accession>
<feature type="transmembrane region" description="Helical" evidence="1">
    <location>
        <begin position="64"/>
        <end position="86"/>
    </location>
</feature>
<comment type="caution">
    <text evidence="2">The sequence shown here is derived from an EMBL/GenBank/DDBJ whole genome shotgun (WGS) entry which is preliminary data.</text>
</comment>
<keyword evidence="1" id="KW-1133">Transmembrane helix</keyword>
<dbReference type="AlphaFoldDB" id="A0AA44BCI4"/>
<feature type="transmembrane region" description="Helical" evidence="1">
    <location>
        <begin position="20"/>
        <end position="39"/>
    </location>
</feature>
<organism evidence="2 3">
    <name type="scientific">Isachenkonia alkalipeptolytica</name>
    <dbReference type="NCBI Taxonomy" id="2565777"/>
    <lineage>
        <taxon>Bacteria</taxon>
        <taxon>Bacillati</taxon>
        <taxon>Bacillota</taxon>
        <taxon>Clostridia</taxon>
        <taxon>Eubacteriales</taxon>
        <taxon>Clostridiaceae</taxon>
        <taxon>Isachenkonia</taxon>
    </lineage>
</organism>
<reference evidence="2 3" key="1">
    <citation type="submission" date="2019-04" db="EMBL/GenBank/DDBJ databases">
        <title>Isachenkonia alkalipeptolytica gen. nov. sp. nov. a new anaerobic, alkiliphilic organothrophic bacterium capable to reduce synthesized ferrihydrite isolated from a soda lake.</title>
        <authorList>
            <person name="Toshchakov S.V."/>
            <person name="Zavarzina D.G."/>
            <person name="Zhilina T.N."/>
            <person name="Kostrikina N.A."/>
            <person name="Kublanov I.V."/>
        </authorList>
    </citation>
    <scope>NUCLEOTIDE SEQUENCE [LARGE SCALE GENOMIC DNA]</scope>
    <source>
        <strain evidence="2 3">Z-1701</strain>
    </source>
</reference>